<dbReference type="EMBL" id="ADMD01000009">
    <property type="protein sequence ID" value="EJZ83203.1"/>
    <property type="molecule type" value="Genomic_DNA"/>
</dbReference>
<dbReference type="InParanoid" id="K0YJ22"/>
<organism evidence="1 2">
    <name type="scientific">Slackia piriformis YIT 12062</name>
    <dbReference type="NCBI Taxonomy" id="742818"/>
    <lineage>
        <taxon>Bacteria</taxon>
        <taxon>Bacillati</taxon>
        <taxon>Actinomycetota</taxon>
        <taxon>Coriobacteriia</taxon>
        <taxon>Eggerthellales</taxon>
        <taxon>Eggerthellaceae</taxon>
        <taxon>Slackia</taxon>
    </lineage>
</organism>
<reference evidence="1 2" key="1">
    <citation type="submission" date="2012-08" db="EMBL/GenBank/DDBJ databases">
        <title>The Genome Sequence of Slackia piriformis YIT 12062.</title>
        <authorList>
            <consortium name="The Broad Institute Genome Sequencing Platform"/>
            <person name="Earl A."/>
            <person name="Ward D."/>
            <person name="Feldgarden M."/>
            <person name="Gevers D."/>
            <person name="Morotomi M."/>
            <person name="Walker B."/>
            <person name="Young S.K."/>
            <person name="Zeng Q."/>
            <person name="Gargeya S."/>
            <person name="Fitzgerald M."/>
            <person name="Haas B."/>
            <person name="Abouelleil A."/>
            <person name="Alvarado L."/>
            <person name="Arachchi H.M."/>
            <person name="Berlin A.M."/>
            <person name="Chapman S.B."/>
            <person name="Goldberg J."/>
            <person name="Griggs A."/>
            <person name="Gujja S."/>
            <person name="Hansen M."/>
            <person name="Howarth C."/>
            <person name="Imamovic A."/>
            <person name="Larimer J."/>
            <person name="McCowen C."/>
            <person name="Montmayeur A."/>
            <person name="Murphy C."/>
            <person name="Neiman D."/>
            <person name="Pearson M."/>
            <person name="Priest M."/>
            <person name="Roberts A."/>
            <person name="Saif S."/>
            <person name="Shea T."/>
            <person name="Sisk P."/>
            <person name="Sykes S."/>
            <person name="Wortman J."/>
            <person name="Nusbaum C."/>
            <person name="Birren B."/>
        </authorList>
    </citation>
    <scope>NUCLEOTIDE SEQUENCE [LARGE SCALE GENOMIC DNA]</scope>
    <source>
        <strain evidence="1 2">YIT 12062</strain>
    </source>
</reference>
<dbReference type="InterPro" id="IPR020945">
    <property type="entry name" value="DMSO/NO3_reduct_chaperone"/>
</dbReference>
<dbReference type="SUPFAM" id="SSF89155">
    <property type="entry name" value="TorD-like"/>
    <property type="match status" value="1"/>
</dbReference>
<comment type="caution">
    <text evidence="1">The sequence shown here is derived from an EMBL/GenBank/DDBJ whole genome shotgun (WGS) entry which is preliminary data.</text>
</comment>
<dbReference type="HOGENOM" id="CLU_1309426_0_0_11"/>
<accession>K0YJ22</accession>
<dbReference type="Pfam" id="PF02613">
    <property type="entry name" value="Nitrate_red_del"/>
    <property type="match status" value="1"/>
</dbReference>
<protein>
    <recommendedName>
        <fullName evidence="3">Nitrate reductase delta subunit</fullName>
    </recommendedName>
</protein>
<evidence type="ECO:0008006" key="3">
    <source>
        <dbReference type="Google" id="ProtNLM"/>
    </source>
</evidence>
<dbReference type="OrthoDB" id="3173009at2"/>
<keyword evidence="2" id="KW-1185">Reference proteome</keyword>
<dbReference type="PATRIC" id="fig|742818.3.peg.1813"/>
<dbReference type="Gene3D" id="1.10.3480.10">
    <property type="entry name" value="TorD-like"/>
    <property type="match status" value="1"/>
</dbReference>
<sequence>MNTPAVFSVASKCFVDLGEQDYEELVSPEVWNAFLAEIAHAESGVLAERLAARELAAIENPPSFEEHGRFCRCHFTGGLPESAMPVESLYRPWRESGAANTGQRGMYRSESALYMESLIDRLGMTVPQGYEAWPDHLALELDLLAVLLRSGCAQDARSFALERFGWLADYRQKLLRLADPQKDFYLALVDVLIDAVEVAKGSDAACGAEQ</sequence>
<dbReference type="InterPro" id="IPR036411">
    <property type="entry name" value="TorD-like_sf"/>
</dbReference>
<evidence type="ECO:0000313" key="2">
    <source>
        <dbReference type="Proteomes" id="UP000006069"/>
    </source>
</evidence>
<dbReference type="eggNOG" id="COG3381">
    <property type="taxonomic scope" value="Bacteria"/>
</dbReference>
<gene>
    <name evidence="1" type="ORF">HMPREF9451_01721</name>
</gene>
<evidence type="ECO:0000313" key="1">
    <source>
        <dbReference type="EMBL" id="EJZ83203.1"/>
    </source>
</evidence>
<dbReference type="AlphaFoldDB" id="K0YJ22"/>
<proteinExistence type="predicted"/>
<name>K0YJ22_9ACTN</name>
<dbReference type="Proteomes" id="UP000006069">
    <property type="component" value="Unassembled WGS sequence"/>
</dbReference>
<dbReference type="RefSeq" id="WP_009139901.1">
    <property type="nucleotide sequence ID" value="NZ_JH815199.1"/>
</dbReference>